<evidence type="ECO:0000256" key="1">
    <source>
        <dbReference type="ARBA" id="ARBA00022679"/>
    </source>
</evidence>
<keyword evidence="2" id="KW-0460">Magnesium</keyword>
<keyword evidence="1 2" id="KW-0808">Transferase</keyword>
<keyword evidence="2" id="KW-0479">Metal-binding</keyword>
<dbReference type="OrthoDB" id="4191603at2"/>
<comment type="subunit">
    <text evidence="2">Homodimer.</text>
</comment>
<protein>
    <recommendedName>
        <fullName evidence="2">Isoprenyl transferase</fullName>
        <ecNumber evidence="2">2.5.1.-</ecNumber>
    </recommendedName>
</protein>
<evidence type="ECO:0000256" key="2">
    <source>
        <dbReference type="HAMAP-Rule" id="MF_01139"/>
    </source>
</evidence>
<feature type="binding site" evidence="2">
    <location>
        <position position="29"/>
    </location>
    <ligand>
        <name>substrate</name>
    </ligand>
</feature>
<dbReference type="AlphaFoldDB" id="V5RKD3"/>
<dbReference type="InterPro" id="IPR001441">
    <property type="entry name" value="UPP_synth-like"/>
</dbReference>
<dbReference type="GO" id="GO:0000287">
    <property type="term" value="F:magnesium ion binding"/>
    <property type="evidence" value="ECO:0007669"/>
    <property type="project" value="UniProtKB-UniRule"/>
</dbReference>
<dbReference type="PANTHER" id="PTHR10291">
    <property type="entry name" value="DEHYDRODOLICHYL DIPHOSPHATE SYNTHASE FAMILY MEMBER"/>
    <property type="match status" value="1"/>
</dbReference>
<feature type="binding site" evidence="2">
    <location>
        <begin position="57"/>
        <end position="59"/>
    </location>
    <ligand>
        <name>substrate</name>
    </ligand>
</feature>
<feature type="binding site" evidence="2">
    <location>
        <position position="181"/>
    </location>
    <ligand>
        <name>substrate</name>
    </ligand>
</feature>
<dbReference type="HAMAP" id="MF_01139">
    <property type="entry name" value="ISPT"/>
    <property type="match status" value="1"/>
</dbReference>
<feature type="binding site" evidence="2">
    <location>
        <position position="61"/>
    </location>
    <ligand>
        <name>substrate</name>
    </ligand>
</feature>
<dbReference type="PROSITE" id="PS01066">
    <property type="entry name" value="UPP_SYNTHASE"/>
    <property type="match status" value="1"/>
</dbReference>
<dbReference type="KEGG" id="sapi:SAPIS_v1c07110"/>
<dbReference type="Pfam" id="PF01255">
    <property type="entry name" value="Prenyltransf"/>
    <property type="match status" value="1"/>
</dbReference>
<dbReference type="Proteomes" id="UP000018550">
    <property type="component" value="Chromosome"/>
</dbReference>
<dbReference type="Gene3D" id="3.40.1180.10">
    <property type="entry name" value="Decaprenyl diphosphate synthase-like"/>
    <property type="match status" value="1"/>
</dbReference>
<keyword evidence="4" id="KW-1185">Reference proteome</keyword>
<feature type="binding site" evidence="2">
    <location>
        <position position="25"/>
    </location>
    <ligand>
        <name>substrate</name>
    </ligand>
</feature>
<dbReference type="PANTHER" id="PTHR10291:SF0">
    <property type="entry name" value="DEHYDRODOLICHYL DIPHOSPHATE SYNTHASE 2"/>
    <property type="match status" value="1"/>
</dbReference>
<organism evidence="3 4">
    <name type="scientific">Spiroplasma apis B31</name>
    <dbReference type="NCBI Taxonomy" id="1276258"/>
    <lineage>
        <taxon>Bacteria</taxon>
        <taxon>Bacillati</taxon>
        <taxon>Mycoplasmatota</taxon>
        <taxon>Mollicutes</taxon>
        <taxon>Entomoplasmatales</taxon>
        <taxon>Spiroplasmataceae</taxon>
        <taxon>Spiroplasma</taxon>
    </lineage>
</organism>
<evidence type="ECO:0000313" key="3">
    <source>
        <dbReference type="EMBL" id="AHB36556.1"/>
    </source>
</evidence>
<reference evidence="3 4" key="1">
    <citation type="journal article" date="2014" name="Genome Announc.">
        <title>Complete Genome Sequence of Spiroplasma apis B31T (ATCC 33834), a Bacterium Associated with May Disease of Honeybees (Apis mellifera).</title>
        <authorList>
            <person name="Ku C."/>
            <person name="Lo W.S."/>
            <person name="Chen L.L."/>
            <person name="Kuo C.H."/>
        </authorList>
    </citation>
    <scope>NUCLEOTIDE SEQUENCE [LARGE SCALE GENOMIC DNA]</scope>
    <source>
        <strain evidence="3">B31</strain>
    </source>
</reference>
<feature type="active site" evidence="2">
    <location>
        <position position="12"/>
    </location>
</feature>
<feature type="binding site" evidence="2">
    <location>
        <begin position="13"/>
        <end position="16"/>
    </location>
    <ligand>
        <name>substrate</name>
    </ligand>
</feature>
<feature type="binding site" evidence="2">
    <location>
        <position position="17"/>
    </location>
    <ligand>
        <name>substrate</name>
    </ligand>
</feature>
<feature type="binding site" evidence="2">
    <location>
        <begin position="187"/>
        <end position="189"/>
    </location>
    <ligand>
        <name>substrate</name>
    </ligand>
</feature>
<dbReference type="EMBL" id="CP006682">
    <property type="protein sequence ID" value="AHB36556.1"/>
    <property type="molecule type" value="Genomic_DNA"/>
</dbReference>
<dbReference type="CDD" id="cd00475">
    <property type="entry name" value="Cis_IPPS"/>
    <property type="match status" value="1"/>
</dbReference>
<dbReference type="InterPro" id="IPR036424">
    <property type="entry name" value="UPP_synth-like_sf"/>
</dbReference>
<dbReference type="GO" id="GO:0045547">
    <property type="term" value="F:ditrans,polycis-polyprenyl diphosphate synthase [(2E,6E)-farnesyl diphosphate specific] activity"/>
    <property type="evidence" value="ECO:0007669"/>
    <property type="project" value="TreeGrafter"/>
</dbReference>
<feature type="binding site" evidence="2">
    <location>
        <position position="63"/>
    </location>
    <ligand>
        <name>substrate</name>
    </ligand>
</feature>
<dbReference type="GO" id="GO:0016094">
    <property type="term" value="P:polyprenol biosynthetic process"/>
    <property type="evidence" value="ECO:0007669"/>
    <property type="project" value="TreeGrafter"/>
</dbReference>
<dbReference type="InterPro" id="IPR018520">
    <property type="entry name" value="UPP_synth-like_CS"/>
</dbReference>
<proteinExistence type="inferred from homology"/>
<gene>
    <name evidence="3" type="primary">uppS</name>
    <name evidence="3" type="ORF">SAPIS_v1c07110</name>
</gene>
<comment type="similarity">
    <text evidence="2">Belongs to the UPP synthase family.</text>
</comment>
<dbReference type="PATRIC" id="fig|1276258.3.peg.725"/>
<accession>V5RKD3</accession>
<dbReference type="NCBIfam" id="TIGR00055">
    <property type="entry name" value="uppS"/>
    <property type="match status" value="1"/>
</dbReference>
<evidence type="ECO:0000313" key="4">
    <source>
        <dbReference type="Proteomes" id="UP000018550"/>
    </source>
</evidence>
<dbReference type="STRING" id="1276258.SAPIS_v1c07110"/>
<dbReference type="eggNOG" id="COG0020">
    <property type="taxonomic scope" value="Bacteria"/>
</dbReference>
<dbReference type="HOGENOM" id="CLU_038505_1_1_14"/>
<dbReference type="EC" id="2.5.1.-" evidence="2"/>
<dbReference type="SUPFAM" id="SSF64005">
    <property type="entry name" value="Undecaprenyl diphosphate synthase"/>
    <property type="match status" value="1"/>
</dbReference>
<name>V5RKD3_SPIAP</name>
<comment type="function">
    <text evidence="2">Catalyzes the condensation of isopentenyl diphosphate (IPP) with allylic pyrophosphates generating different type of terpenoids.</text>
</comment>
<feature type="active site" description="Proton acceptor" evidence="2">
    <location>
        <position position="60"/>
    </location>
</feature>
<feature type="binding site" evidence="2">
    <location>
        <position position="12"/>
    </location>
    <ligand>
        <name>Mg(2+)</name>
        <dbReference type="ChEBI" id="CHEBI:18420"/>
    </ligand>
</feature>
<feature type="binding site" evidence="2">
    <location>
        <position position="200"/>
    </location>
    <ligand>
        <name>Mg(2+)</name>
        <dbReference type="ChEBI" id="CHEBI:18420"/>
    </ligand>
</feature>
<sequence length="235" mass="27762">MKELNHVAIILDGNGRWAKLQNKNRTYGHKVGIEKIFSTIMIAKKHNIKFLSLFCFSTENWNRPNIEVKYLMKFPGEIFSKEKQQKFIDEGIKIVWVGRRTKVPNATRKYLENIEKKTANLNEIVVNIAIDYGTSEELENSLKALCQEIKKNNVNVDNLQYNDISKYFYTKDSPNIDFLIRTGGEKRLSNFMLLQAAYAELYFTTTFWPEFDEIHFEKAIEDYYKRDRRFGTIKE</sequence>
<comment type="cofactor">
    <cofactor evidence="2">
        <name>Mg(2+)</name>
        <dbReference type="ChEBI" id="CHEBI:18420"/>
    </cofactor>
    <text evidence="2">Binds 2 magnesium ions per subunit.</text>
</comment>
<dbReference type="RefSeq" id="WP_023789760.1">
    <property type="nucleotide sequence ID" value="NC_022998.1"/>
</dbReference>